<organism evidence="1 2">
    <name type="scientific">Citrobacter arsenatis</name>
    <dbReference type="NCBI Taxonomy" id="2546350"/>
    <lineage>
        <taxon>Bacteria</taxon>
        <taxon>Pseudomonadati</taxon>
        <taxon>Pseudomonadota</taxon>
        <taxon>Gammaproteobacteria</taxon>
        <taxon>Enterobacterales</taxon>
        <taxon>Enterobacteriaceae</taxon>
        <taxon>Citrobacter</taxon>
    </lineage>
</organism>
<dbReference type="KEGG" id="cars:E1B03_14995"/>
<reference evidence="1 2" key="1">
    <citation type="submission" date="2019-03" db="EMBL/GenBank/DDBJ databases">
        <title>Complete genome sequence of an arsenate-respiring bacteria, Citrobacter sp. LY-1.</title>
        <authorList>
            <person name="Wang H."/>
            <person name="Liu Y."/>
            <person name="Li Q."/>
            <person name="Huang J."/>
        </authorList>
    </citation>
    <scope>NUCLEOTIDE SEQUENCE [LARGE SCALE GENOMIC DNA]</scope>
    <source>
        <strain evidence="1 2">LY-1</strain>
    </source>
</reference>
<evidence type="ECO:0000313" key="1">
    <source>
        <dbReference type="EMBL" id="QBM23668.1"/>
    </source>
</evidence>
<dbReference type="EMBL" id="CP037864">
    <property type="protein sequence ID" value="QBM23668.1"/>
    <property type="molecule type" value="Genomic_DNA"/>
</dbReference>
<accession>A0A4P6WRT8</accession>
<protein>
    <submittedName>
        <fullName evidence="1">Uncharacterized protein</fullName>
    </submittedName>
</protein>
<sequence>MRELNAFKILWPHANAELVEPHLFIRFRCNVKKQVAGLYAQRLAEQGYILITADAAMLDVPLLYSLKMKMEECCTHPCTHF</sequence>
<dbReference type="Proteomes" id="UP000293850">
    <property type="component" value="Chromosome"/>
</dbReference>
<keyword evidence="2" id="KW-1185">Reference proteome</keyword>
<dbReference type="AlphaFoldDB" id="A0A4P6WRT8"/>
<gene>
    <name evidence="1" type="ORF">E1B03_14995</name>
</gene>
<name>A0A4P6WRT8_9ENTR</name>
<evidence type="ECO:0000313" key="2">
    <source>
        <dbReference type="Proteomes" id="UP000293850"/>
    </source>
</evidence>
<proteinExistence type="predicted"/>